<evidence type="ECO:0000313" key="5">
    <source>
        <dbReference type="Proteomes" id="UP000295252"/>
    </source>
</evidence>
<dbReference type="PANTHER" id="PTHR32208">
    <property type="entry name" value="SECRETED PROTEIN-RELATED"/>
    <property type="match status" value="1"/>
</dbReference>
<sequence>MHMQLFHNNKVVIFDSTNFGPSNLSLPKHRCLEKDYLNQKKPANIDCTAHSFLYDIATNTYRPLVVHSNVWASSGANDDDGILVQSGGYNHGSKKIRIFRPTNSETCDWLEVNQMLRQGRYYATTQSLPDGRIIVVGGHAAFNYEFFPKAAVSPGGDIYSLPFLKSTFDHIEVSNLYPFLHLLPDGNLFIFANRHSILLNYMKHEVVRKFPPIPGARRSTPLTGSSVLLPLNLTGVRDNPISIESLDAEVMICGGAKGGAYVKASKGEHVLASTTCGRLKVTEKEPKWVMEKMPLRRVMPDMLLLPTSDVIIVNGAKRGSAMWEMADDPVLHPVLYVACESDPSRRFIVMNPSSTPRLFQSSAILMPDGRILVGGSNPTGSYKFQGVKYPTDTSLEAFSPHYLDPQFDDVRPSISSIEGAPGNVNVMSYGQQLSVKFDLKHLNPGRGFDVTLIAPSFTTHSFAMNQRLLVLDCAGVEEISNGVYNMTVYAPPTKNIAPPGYYMMFVVHDGIPSPGAWAKLE</sequence>
<dbReference type="STRING" id="49390.A0A068TW79"/>
<proteinExistence type="predicted"/>
<dbReference type="InterPro" id="IPR014756">
    <property type="entry name" value="Ig_E-set"/>
</dbReference>
<keyword evidence="5" id="KW-1185">Reference proteome</keyword>
<dbReference type="PhylomeDB" id="A0A068TW79"/>
<evidence type="ECO:0000256" key="1">
    <source>
        <dbReference type="ARBA" id="ARBA00022729"/>
    </source>
</evidence>
<dbReference type="SUPFAM" id="SSF50965">
    <property type="entry name" value="Galactose oxidase, central domain"/>
    <property type="match status" value="1"/>
</dbReference>
<dbReference type="Pfam" id="PF09118">
    <property type="entry name" value="GO-like_E_set"/>
    <property type="match status" value="1"/>
</dbReference>
<evidence type="ECO:0008006" key="6">
    <source>
        <dbReference type="Google" id="ProtNLM"/>
    </source>
</evidence>
<dbReference type="Proteomes" id="UP000295252">
    <property type="component" value="Chromosome III"/>
</dbReference>
<dbReference type="OrthoDB" id="2019572at2759"/>
<evidence type="ECO:0000313" key="4">
    <source>
        <dbReference type="EMBL" id="CDP00282.1"/>
    </source>
</evidence>
<dbReference type="InterPro" id="IPR015202">
    <property type="entry name" value="GO-like_E_set"/>
</dbReference>
<dbReference type="EMBL" id="HG739089">
    <property type="protein sequence ID" value="CDP00282.1"/>
    <property type="molecule type" value="Genomic_DNA"/>
</dbReference>
<evidence type="ECO:0000259" key="2">
    <source>
        <dbReference type="Pfam" id="PF07250"/>
    </source>
</evidence>
<dbReference type="Gene3D" id="2.60.40.10">
    <property type="entry name" value="Immunoglobulins"/>
    <property type="match status" value="1"/>
</dbReference>
<accession>A0A068TW79</accession>
<organism evidence="4 5">
    <name type="scientific">Coffea canephora</name>
    <name type="common">Robusta coffee</name>
    <dbReference type="NCBI Taxonomy" id="49390"/>
    <lineage>
        <taxon>Eukaryota</taxon>
        <taxon>Viridiplantae</taxon>
        <taxon>Streptophyta</taxon>
        <taxon>Embryophyta</taxon>
        <taxon>Tracheophyta</taxon>
        <taxon>Spermatophyta</taxon>
        <taxon>Magnoliopsida</taxon>
        <taxon>eudicotyledons</taxon>
        <taxon>Gunneridae</taxon>
        <taxon>Pentapetalae</taxon>
        <taxon>asterids</taxon>
        <taxon>lamiids</taxon>
        <taxon>Gentianales</taxon>
        <taxon>Rubiaceae</taxon>
        <taxon>Ixoroideae</taxon>
        <taxon>Gardenieae complex</taxon>
        <taxon>Bertiereae - Coffeeae clade</taxon>
        <taxon>Coffeeae</taxon>
        <taxon>Coffea</taxon>
    </lineage>
</organism>
<feature type="domain" description="Galactose oxidase-like Early set" evidence="3">
    <location>
        <begin position="411"/>
        <end position="519"/>
    </location>
</feature>
<dbReference type="CDD" id="cd02851">
    <property type="entry name" value="E_set_GO_C"/>
    <property type="match status" value="1"/>
</dbReference>
<dbReference type="AlphaFoldDB" id="A0A068TW79"/>
<feature type="domain" description="Glyoxal oxidase N-terminal" evidence="2">
    <location>
        <begin position="1"/>
        <end position="402"/>
    </location>
</feature>
<dbReference type="InterPro" id="IPR037293">
    <property type="entry name" value="Gal_Oxidase_central_sf"/>
</dbReference>
<keyword evidence="1" id="KW-0732">Signal</keyword>
<dbReference type="InParanoid" id="A0A068TW79"/>
<protein>
    <recommendedName>
        <fullName evidence="6">Galactose oxidase-like Early set domain-containing protein</fullName>
    </recommendedName>
</protein>
<dbReference type="Pfam" id="PF07250">
    <property type="entry name" value="Glyoxal_oxid_N"/>
    <property type="match status" value="1"/>
</dbReference>
<dbReference type="InterPro" id="IPR009880">
    <property type="entry name" value="Glyoxal_oxidase_N"/>
</dbReference>
<gene>
    <name evidence="4" type="ORF">GSCOC_T00032171001</name>
</gene>
<dbReference type="PANTHER" id="PTHR32208:SF57">
    <property type="entry name" value="F14L17.20 PROTEIN"/>
    <property type="match status" value="1"/>
</dbReference>
<name>A0A068TW79_COFCA</name>
<reference evidence="5" key="1">
    <citation type="journal article" date="2014" name="Science">
        <title>The coffee genome provides insight into the convergent evolution of caffeine biosynthesis.</title>
        <authorList>
            <person name="Denoeud F."/>
            <person name="Carretero-Paulet L."/>
            <person name="Dereeper A."/>
            <person name="Droc G."/>
            <person name="Guyot R."/>
            <person name="Pietrella M."/>
            <person name="Zheng C."/>
            <person name="Alberti A."/>
            <person name="Anthony F."/>
            <person name="Aprea G."/>
            <person name="Aury J.M."/>
            <person name="Bento P."/>
            <person name="Bernard M."/>
            <person name="Bocs S."/>
            <person name="Campa C."/>
            <person name="Cenci A."/>
            <person name="Combes M.C."/>
            <person name="Crouzillat D."/>
            <person name="Da Silva C."/>
            <person name="Daddiego L."/>
            <person name="De Bellis F."/>
            <person name="Dussert S."/>
            <person name="Garsmeur O."/>
            <person name="Gayraud T."/>
            <person name="Guignon V."/>
            <person name="Jahn K."/>
            <person name="Jamilloux V."/>
            <person name="Joet T."/>
            <person name="Labadie K."/>
            <person name="Lan T."/>
            <person name="Leclercq J."/>
            <person name="Lepelley M."/>
            <person name="Leroy T."/>
            <person name="Li L.T."/>
            <person name="Librado P."/>
            <person name="Lopez L."/>
            <person name="Munoz A."/>
            <person name="Noel B."/>
            <person name="Pallavicini A."/>
            <person name="Perrotta G."/>
            <person name="Poncet V."/>
            <person name="Pot D."/>
            <person name="Priyono X."/>
            <person name="Rigoreau M."/>
            <person name="Rouard M."/>
            <person name="Rozas J."/>
            <person name="Tranchant-Dubreuil C."/>
            <person name="VanBuren R."/>
            <person name="Zhang Q."/>
            <person name="Andrade A.C."/>
            <person name="Argout X."/>
            <person name="Bertrand B."/>
            <person name="de Kochko A."/>
            <person name="Graziosi G."/>
            <person name="Henry R.J."/>
            <person name="Jayarama X."/>
            <person name="Ming R."/>
            <person name="Nagai C."/>
            <person name="Rounsley S."/>
            <person name="Sankoff D."/>
            <person name="Giuliano G."/>
            <person name="Albert V.A."/>
            <person name="Wincker P."/>
            <person name="Lashermes P."/>
        </authorList>
    </citation>
    <scope>NUCLEOTIDE SEQUENCE [LARGE SCALE GENOMIC DNA]</scope>
    <source>
        <strain evidence="5">cv. DH200-94</strain>
    </source>
</reference>
<dbReference type="InterPro" id="IPR013783">
    <property type="entry name" value="Ig-like_fold"/>
</dbReference>
<dbReference type="Gramene" id="CDP00282">
    <property type="protein sequence ID" value="CDP00282"/>
    <property type="gene ID" value="GSCOC_T00032171001"/>
</dbReference>
<evidence type="ECO:0000259" key="3">
    <source>
        <dbReference type="Pfam" id="PF09118"/>
    </source>
</evidence>
<dbReference type="SUPFAM" id="SSF81296">
    <property type="entry name" value="E set domains"/>
    <property type="match status" value="1"/>
</dbReference>
<dbReference type="Gene3D" id="2.130.10.80">
    <property type="entry name" value="Galactose oxidase/kelch, beta-propeller"/>
    <property type="match status" value="1"/>
</dbReference>
<dbReference type="InterPro" id="IPR011043">
    <property type="entry name" value="Gal_Oxase/kelch_b-propeller"/>
</dbReference>